<dbReference type="InterPro" id="IPR036638">
    <property type="entry name" value="HLH_DNA-bd_sf"/>
</dbReference>
<dbReference type="Pfam" id="PF00010">
    <property type="entry name" value="HLH"/>
    <property type="match status" value="1"/>
</dbReference>
<protein>
    <recommendedName>
        <fullName evidence="6">BHLH domain-containing protein</fullName>
    </recommendedName>
</protein>
<evidence type="ECO:0000256" key="5">
    <source>
        <dbReference type="SAM" id="MobiDB-lite"/>
    </source>
</evidence>
<dbReference type="InterPro" id="IPR011598">
    <property type="entry name" value="bHLH_dom"/>
</dbReference>
<dbReference type="EMBL" id="CALNXK010000015">
    <property type="protein sequence ID" value="CAH3047191.1"/>
    <property type="molecule type" value="Genomic_DNA"/>
</dbReference>
<dbReference type="CDD" id="cd11410">
    <property type="entry name" value="bHLH_O_HES"/>
    <property type="match status" value="1"/>
</dbReference>
<keyword evidence="3" id="KW-0804">Transcription</keyword>
<dbReference type="Proteomes" id="UP001159405">
    <property type="component" value="Unassembled WGS sequence"/>
</dbReference>
<keyword evidence="4" id="KW-0539">Nucleus</keyword>
<feature type="domain" description="BHLH" evidence="6">
    <location>
        <begin position="21"/>
        <end position="78"/>
    </location>
</feature>
<keyword evidence="8" id="KW-1185">Reference proteome</keyword>
<name>A0ABN8NDG7_9CNID</name>
<evidence type="ECO:0000259" key="6">
    <source>
        <dbReference type="PROSITE" id="PS50888"/>
    </source>
</evidence>
<evidence type="ECO:0000256" key="1">
    <source>
        <dbReference type="ARBA" id="ARBA00004123"/>
    </source>
</evidence>
<evidence type="ECO:0000313" key="7">
    <source>
        <dbReference type="EMBL" id="CAH3047191.1"/>
    </source>
</evidence>
<dbReference type="Gene3D" id="4.10.280.10">
    <property type="entry name" value="Helix-loop-helix DNA-binding domain"/>
    <property type="match status" value="1"/>
</dbReference>
<sequence length="219" mass="24706">MATANYCNQQSDYVSKILTEKRKAKKPLMEKMRRARINDSLNELKSLILEALNKDASRYSKMEKADVLEMTVHYLRELKRREHQDFSSSSEFRASYVQCASQLTRKMTSPETCEQLQANFLAQLASRCQGNKASTTVTSVPLFNPESLPYMTPLQPVMIPFPSPPPSPLHASPMLPASTSLTRDMVSLSPNTSRNNVFMSSHETKLSTPGSSSALWRPW</sequence>
<comment type="caution">
    <text evidence="7">The sequence shown here is derived from an EMBL/GenBank/DDBJ whole genome shotgun (WGS) entry which is preliminary data.</text>
</comment>
<dbReference type="SUPFAM" id="SSF47459">
    <property type="entry name" value="HLH, helix-loop-helix DNA-binding domain"/>
    <property type="match status" value="1"/>
</dbReference>
<dbReference type="SMART" id="SM00353">
    <property type="entry name" value="HLH"/>
    <property type="match status" value="1"/>
</dbReference>
<evidence type="ECO:0000256" key="3">
    <source>
        <dbReference type="ARBA" id="ARBA00023163"/>
    </source>
</evidence>
<reference evidence="7 8" key="1">
    <citation type="submission" date="2022-05" db="EMBL/GenBank/DDBJ databases">
        <authorList>
            <consortium name="Genoscope - CEA"/>
            <person name="William W."/>
        </authorList>
    </citation>
    <scope>NUCLEOTIDE SEQUENCE [LARGE SCALE GENOMIC DNA]</scope>
</reference>
<organism evidence="7 8">
    <name type="scientific">Porites lobata</name>
    <dbReference type="NCBI Taxonomy" id="104759"/>
    <lineage>
        <taxon>Eukaryota</taxon>
        <taxon>Metazoa</taxon>
        <taxon>Cnidaria</taxon>
        <taxon>Anthozoa</taxon>
        <taxon>Hexacorallia</taxon>
        <taxon>Scleractinia</taxon>
        <taxon>Fungiina</taxon>
        <taxon>Poritidae</taxon>
        <taxon>Porites</taxon>
    </lineage>
</organism>
<dbReference type="PROSITE" id="PS50888">
    <property type="entry name" value="BHLH"/>
    <property type="match status" value="1"/>
</dbReference>
<keyword evidence="2" id="KW-0805">Transcription regulation</keyword>
<evidence type="ECO:0000256" key="2">
    <source>
        <dbReference type="ARBA" id="ARBA00023015"/>
    </source>
</evidence>
<comment type="subcellular location">
    <subcellularLocation>
        <location evidence="1">Nucleus</location>
    </subcellularLocation>
</comment>
<accession>A0ABN8NDG7</accession>
<dbReference type="PANTHER" id="PTHR10985">
    <property type="entry name" value="BASIC HELIX-LOOP-HELIX TRANSCRIPTION FACTOR, HES-RELATED"/>
    <property type="match status" value="1"/>
</dbReference>
<gene>
    <name evidence="7" type="ORF">PLOB_00009790</name>
</gene>
<feature type="region of interest" description="Disordered" evidence="5">
    <location>
        <begin position="200"/>
        <end position="219"/>
    </location>
</feature>
<proteinExistence type="predicted"/>
<dbReference type="InterPro" id="IPR050370">
    <property type="entry name" value="HES_HEY"/>
</dbReference>
<evidence type="ECO:0000256" key="4">
    <source>
        <dbReference type="ARBA" id="ARBA00023242"/>
    </source>
</evidence>
<evidence type="ECO:0000313" key="8">
    <source>
        <dbReference type="Proteomes" id="UP001159405"/>
    </source>
</evidence>